<sequence length="235" mass="26459">MLGILFTAAPSTDVVKELQDKVISLHEHEVSFLNDTIANMQSNVSIALTIIGGLMTIVLAIIGFTNARAQKRMKEANNKMLEATDKIKDAEKKISDLESKIAEANSVVTQAQSVADFAQDKIDELEKEQEEIKNFAERLESGIKTDAILNAIKMRIDFAKRKLDAFPSKESPQFSKLKDEYINFENQYYKIQFDSGSRIMEDKKLTAEESDKVIKLAKGIARFMRDEDIETGSNE</sequence>
<dbReference type="AlphaFoldDB" id="A0ABC9QVG7"/>
<keyword evidence="2" id="KW-1133">Transmembrane helix</keyword>
<proteinExistence type="predicted"/>
<dbReference type="Proteomes" id="UP000006976">
    <property type="component" value="Unassembled WGS sequence"/>
</dbReference>
<comment type="caution">
    <text evidence="3">The sequence shown here is derived from an EMBL/GenBank/DDBJ whole genome shotgun (WGS) entry which is preliminary data.</text>
</comment>
<organism evidence="3 4">
    <name type="scientific">Bacillus mycoides</name>
    <dbReference type="NCBI Taxonomy" id="1405"/>
    <lineage>
        <taxon>Bacteria</taxon>
        <taxon>Bacillati</taxon>
        <taxon>Bacillota</taxon>
        <taxon>Bacilli</taxon>
        <taxon>Bacillales</taxon>
        <taxon>Bacillaceae</taxon>
        <taxon>Bacillus</taxon>
        <taxon>Bacillus cereus group</taxon>
    </lineage>
</organism>
<accession>A0ABC9QVG7</accession>
<feature type="transmembrane region" description="Helical" evidence="2">
    <location>
        <begin position="44"/>
        <end position="64"/>
    </location>
</feature>
<reference evidence="3 4" key="1">
    <citation type="submission" date="2012-04" db="EMBL/GenBank/DDBJ databases">
        <title>The Genome Sequence of Bacillus cereus VD078.</title>
        <authorList>
            <consortium name="The Broad Institute Genome Sequencing Platform"/>
            <consortium name="The Broad Institute Genome Sequencing Center for Infectious Disease"/>
            <person name="Feldgarden M."/>
            <person name="Van der Auwera G.A."/>
            <person name="Mahillon J."/>
            <person name="Duprez V."/>
            <person name="Timmery S."/>
            <person name="Mattelet C."/>
            <person name="Dierick K."/>
            <person name="Sun M."/>
            <person name="Yu Z."/>
            <person name="Zhu L."/>
            <person name="Hu X."/>
            <person name="Shank E.B."/>
            <person name="Swiecicka I."/>
            <person name="Hansen B.M."/>
            <person name="Andrup L."/>
            <person name="Young S.K."/>
            <person name="Zeng Q."/>
            <person name="Gargeya S."/>
            <person name="Fitzgerald M."/>
            <person name="Haas B."/>
            <person name="Abouelleil A."/>
            <person name="Alvarado L."/>
            <person name="Arachchi H.M."/>
            <person name="Berlin A."/>
            <person name="Chapman S.B."/>
            <person name="Goldberg J."/>
            <person name="Griggs A."/>
            <person name="Gujja S."/>
            <person name="Hansen M."/>
            <person name="Howarth C."/>
            <person name="Imamovic A."/>
            <person name="Larimer J."/>
            <person name="McCowen C."/>
            <person name="Montmayeur A."/>
            <person name="Murphy C."/>
            <person name="Neiman D."/>
            <person name="Pearson M."/>
            <person name="Priest M."/>
            <person name="Roberts A."/>
            <person name="Saif S."/>
            <person name="Shea T."/>
            <person name="Sisk P."/>
            <person name="Sykes S."/>
            <person name="Wortman J."/>
            <person name="Nusbaum C."/>
            <person name="Birren B."/>
        </authorList>
    </citation>
    <scope>NUCLEOTIDE SEQUENCE [LARGE SCALE GENOMIC DNA]</scope>
    <source>
        <strain evidence="3 4">VD078</strain>
    </source>
</reference>
<evidence type="ECO:0000256" key="1">
    <source>
        <dbReference type="SAM" id="Coils"/>
    </source>
</evidence>
<evidence type="ECO:0000313" key="3">
    <source>
        <dbReference type="EMBL" id="EJR28744.1"/>
    </source>
</evidence>
<feature type="coiled-coil region" evidence="1">
    <location>
        <begin position="66"/>
        <end position="145"/>
    </location>
</feature>
<dbReference type="Pfam" id="PF11014">
    <property type="entry name" value="DUF2852"/>
    <property type="match status" value="1"/>
</dbReference>
<evidence type="ECO:0000256" key="2">
    <source>
        <dbReference type="SAM" id="Phobius"/>
    </source>
</evidence>
<dbReference type="SUPFAM" id="SSF57997">
    <property type="entry name" value="Tropomyosin"/>
    <property type="match status" value="1"/>
</dbReference>
<dbReference type="Gene3D" id="1.20.1170.10">
    <property type="match status" value="1"/>
</dbReference>
<keyword evidence="2" id="KW-0472">Membrane</keyword>
<evidence type="ECO:0008006" key="5">
    <source>
        <dbReference type="Google" id="ProtNLM"/>
    </source>
</evidence>
<gene>
    <name evidence="3" type="ORF">III_06081</name>
</gene>
<evidence type="ECO:0000313" key="4">
    <source>
        <dbReference type="Proteomes" id="UP000006976"/>
    </source>
</evidence>
<dbReference type="EMBL" id="AHEV01000060">
    <property type="protein sequence ID" value="EJR28744.1"/>
    <property type="molecule type" value="Genomic_DNA"/>
</dbReference>
<dbReference type="RefSeq" id="WP_002170120.1">
    <property type="nucleotide sequence ID" value="NZ_JH792257.1"/>
</dbReference>
<keyword evidence="2" id="KW-0812">Transmembrane</keyword>
<protein>
    <recommendedName>
        <fullName evidence="5">SpbB protein</fullName>
    </recommendedName>
</protein>
<dbReference type="InterPro" id="IPR021273">
    <property type="entry name" value="DUF2852"/>
</dbReference>
<name>A0ABC9QVG7_BACMY</name>
<keyword evidence="1" id="KW-0175">Coiled coil</keyword>